<feature type="coiled-coil region" evidence="8">
    <location>
        <begin position="353"/>
        <end position="380"/>
    </location>
</feature>
<reference evidence="10" key="1">
    <citation type="journal article" date="2019" name="Int. J. Syst. Evol. Microbiol.">
        <title>The Global Catalogue of Microorganisms (GCM) 10K type strain sequencing project: providing services to taxonomists for standard genome sequencing and annotation.</title>
        <authorList>
            <consortium name="The Broad Institute Genomics Platform"/>
            <consortium name="The Broad Institute Genome Sequencing Center for Infectious Disease"/>
            <person name="Wu L."/>
            <person name="Ma J."/>
        </authorList>
    </citation>
    <scope>NUCLEOTIDE SEQUENCE [LARGE SCALE GENOMIC DNA]</scope>
    <source>
        <strain evidence="10">NBRC 105857</strain>
    </source>
</reference>
<evidence type="ECO:0000313" key="9">
    <source>
        <dbReference type="EMBL" id="GLR25016.1"/>
    </source>
</evidence>
<dbReference type="Proteomes" id="UP001156664">
    <property type="component" value="Unassembled WGS sequence"/>
</dbReference>
<keyword evidence="5" id="KW-0812">Transmembrane</keyword>
<comment type="caution">
    <text evidence="9">The sequence shown here is derived from an EMBL/GenBank/DDBJ whole genome shotgun (WGS) entry which is preliminary data.</text>
</comment>
<organism evidence="9 10">
    <name type="scientific">Limnobacter litoralis</name>
    <dbReference type="NCBI Taxonomy" id="481366"/>
    <lineage>
        <taxon>Bacteria</taxon>
        <taxon>Pseudomonadati</taxon>
        <taxon>Pseudomonadota</taxon>
        <taxon>Betaproteobacteria</taxon>
        <taxon>Burkholderiales</taxon>
        <taxon>Burkholderiaceae</taxon>
        <taxon>Limnobacter</taxon>
    </lineage>
</organism>
<keyword evidence="4" id="KW-1134">Transmembrane beta strand</keyword>
<keyword evidence="8" id="KW-0175">Coiled coil</keyword>
<dbReference type="PANTHER" id="PTHR30026">
    <property type="entry name" value="OUTER MEMBRANE PROTEIN TOLC"/>
    <property type="match status" value="1"/>
</dbReference>
<evidence type="ECO:0000256" key="1">
    <source>
        <dbReference type="ARBA" id="ARBA00004442"/>
    </source>
</evidence>
<evidence type="ECO:0000256" key="7">
    <source>
        <dbReference type="ARBA" id="ARBA00023237"/>
    </source>
</evidence>
<dbReference type="SUPFAM" id="SSF56954">
    <property type="entry name" value="Outer membrane efflux proteins (OEP)"/>
    <property type="match status" value="1"/>
</dbReference>
<dbReference type="InterPro" id="IPR003423">
    <property type="entry name" value="OMP_efflux"/>
</dbReference>
<keyword evidence="6" id="KW-0472">Membrane</keyword>
<name>A0ABQ5YP74_9BURK</name>
<dbReference type="InterPro" id="IPR051906">
    <property type="entry name" value="TolC-like"/>
</dbReference>
<accession>A0ABQ5YP74</accession>
<evidence type="ECO:0000313" key="10">
    <source>
        <dbReference type="Proteomes" id="UP001156664"/>
    </source>
</evidence>
<keyword evidence="3" id="KW-0813">Transport</keyword>
<protein>
    <recommendedName>
        <fullName evidence="11">TolC family protein</fullName>
    </recommendedName>
</protein>
<evidence type="ECO:0000256" key="8">
    <source>
        <dbReference type="SAM" id="Coils"/>
    </source>
</evidence>
<keyword evidence="7" id="KW-0998">Cell outer membrane</keyword>
<evidence type="ECO:0008006" key="11">
    <source>
        <dbReference type="Google" id="ProtNLM"/>
    </source>
</evidence>
<dbReference type="EMBL" id="BSOJ01000001">
    <property type="protein sequence ID" value="GLR25016.1"/>
    <property type="molecule type" value="Genomic_DNA"/>
</dbReference>
<comment type="similarity">
    <text evidence="2">Belongs to the outer membrane factor (OMF) (TC 1.B.17) family.</text>
</comment>
<proteinExistence type="inferred from homology"/>
<dbReference type="PANTHER" id="PTHR30026:SF21">
    <property type="entry name" value="SLR1270 PROTEIN"/>
    <property type="match status" value="1"/>
</dbReference>
<evidence type="ECO:0000256" key="3">
    <source>
        <dbReference type="ARBA" id="ARBA00022448"/>
    </source>
</evidence>
<evidence type="ECO:0000256" key="5">
    <source>
        <dbReference type="ARBA" id="ARBA00022692"/>
    </source>
</evidence>
<keyword evidence="10" id="KW-1185">Reference proteome</keyword>
<evidence type="ECO:0000256" key="2">
    <source>
        <dbReference type="ARBA" id="ARBA00007613"/>
    </source>
</evidence>
<sequence>MLALLGGLHTLTFAAPANTVPSYAPMLSQYFDEADANNPELKQANFNLEAEQAKLQSLRSRYYPSLALSARYSVSEGGRTIDFPAGDLLNPVYQTLNAQAAAMGQPARFPTVQNQSIPLLRPTEQDTRLTLKGPIYSAELNAQVDSQQAFVQAQEAARQNYREELHRDLETAFWQTAQAKAQVEVLQVSLKTLQENERVNQVLYKTGAVTLDAPKRAQAERLDLQVQLQQAQTRLALAREYFNLLRNAPAQAPIETPDTARMRSLLPDIVQELTPKGTATTPSPALQQVLSSKDALDAQTRAAQAAYTPTLGYAIEGGYQGTDYSTGPHTGFATASVVLNWPLFDGGTRASDVAQAKSRAQAVQAQAELLTRRLQLARTQARDRLQVALDSISARQAQQDAAEESLRINTRKRDAGASTQIEFLSAEQATTRARLGLIDALYQAHIEHAQWQYANRDLPDLTPPMPNGDAQ</sequence>
<comment type="subcellular location">
    <subcellularLocation>
        <location evidence="1">Cell outer membrane</location>
    </subcellularLocation>
</comment>
<dbReference type="Gene3D" id="1.20.1600.10">
    <property type="entry name" value="Outer membrane efflux proteins (OEP)"/>
    <property type="match status" value="1"/>
</dbReference>
<evidence type="ECO:0000256" key="4">
    <source>
        <dbReference type="ARBA" id="ARBA00022452"/>
    </source>
</evidence>
<dbReference type="Pfam" id="PF02321">
    <property type="entry name" value="OEP"/>
    <property type="match status" value="1"/>
</dbReference>
<gene>
    <name evidence="9" type="ORF">GCM10007875_01030</name>
</gene>
<evidence type="ECO:0000256" key="6">
    <source>
        <dbReference type="ARBA" id="ARBA00023136"/>
    </source>
</evidence>